<comment type="caution">
    <text evidence="2">The sequence shown here is derived from an EMBL/GenBank/DDBJ whole genome shotgun (WGS) entry which is preliminary data.</text>
</comment>
<name>N2BL78_9HELI</name>
<feature type="region of interest" description="Disordered" evidence="1">
    <location>
        <begin position="56"/>
        <end position="76"/>
    </location>
</feature>
<reference evidence="2 3" key="1">
    <citation type="submission" date="2013-02" db="EMBL/GenBank/DDBJ databases">
        <title>The Genome Sequence of Helicobacter bilis WiWa.</title>
        <authorList>
            <consortium name="The Broad Institute Genome Sequencing Platform"/>
            <person name="Ward D."/>
            <person name="Overstreet A.-M.C."/>
            <person name="Ramer-Tait A.E."/>
            <person name="Phillips G.J."/>
            <person name="Wannemuehler M.J."/>
            <person name="Walker B."/>
            <person name="Young S.K."/>
            <person name="Zeng Q."/>
            <person name="Gargeya S."/>
            <person name="Fitzgerald M."/>
            <person name="Haas B."/>
            <person name="Abouelleil A."/>
            <person name="Alvarado L."/>
            <person name="Arachchi H.M."/>
            <person name="Berlin A.M."/>
            <person name="Chapman S.B."/>
            <person name="Dewar J."/>
            <person name="Goldberg J."/>
            <person name="Griggs A."/>
            <person name="Gujja S."/>
            <person name="Hansen M."/>
            <person name="Howarth C."/>
            <person name="Imamovic A."/>
            <person name="Larimer J."/>
            <person name="McCowan C."/>
            <person name="Murphy C."/>
            <person name="Neiman D."/>
            <person name="Pearson M."/>
            <person name="Priest M."/>
            <person name="Roberts A."/>
            <person name="Saif S."/>
            <person name="Shea T."/>
            <person name="Sisk P."/>
            <person name="Sykes S."/>
            <person name="Wortman J."/>
            <person name="Nusbaum C."/>
            <person name="Birren B."/>
        </authorList>
    </citation>
    <scope>NUCLEOTIDE SEQUENCE [LARGE SCALE GENOMIC DNA]</scope>
    <source>
        <strain evidence="2 3">WiWa</strain>
    </source>
</reference>
<dbReference type="EMBL" id="AQFW01000012">
    <property type="protein sequence ID" value="EMZ39215.1"/>
    <property type="molecule type" value="Genomic_DNA"/>
</dbReference>
<protein>
    <submittedName>
        <fullName evidence="2">Uncharacterized protein</fullName>
    </submittedName>
</protein>
<evidence type="ECO:0000256" key="1">
    <source>
        <dbReference type="SAM" id="MobiDB-lite"/>
    </source>
</evidence>
<dbReference type="Proteomes" id="UP000012527">
    <property type="component" value="Unassembled WGS sequence"/>
</dbReference>
<proteinExistence type="predicted"/>
<gene>
    <name evidence="2" type="ORF">C826_01191</name>
</gene>
<dbReference type="HOGENOM" id="CLU_2649451_0_0_7"/>
<sequence length="76" mass="8184">MIETIKQVDKNSVGRSIASGVASAMGMSGMAQRIAGQTGRDRQGYQERMLQAMQNGGFTATPTPHVEPKNVKNYKA</sequence>
<evidence type="ECO:0000313" key="2">
    <source>
        <dbReference type="EMBL" id="EMZ39215.1"/>
    </source>
</evidence>
<organism evidence="2 3">
    <name type="scientific">Helicobacter bilis WiWa</name>
    <dbReference type="NCBI Taxonomy" id="1235804"/>
    <lineage>
        <taxon>Bacteria</taxon>
        <taxon>Pseudomonadati</taxon>
        <taxon>Campylobacterota</taxon>
        <taxon>Epsilonproteobacteria</taxon>
        <taxon>Campylobacterales</taxon>
        <taxon>Helicobacteraceae</taxon>
        <taxon>Helicobacter</taxon>
    </lineage>
</organism>
<dbReference type="PATRIC" id="fig|1235804.3.peg.1306"/>
<dbReference type="AlphaFoldDB" id="N2BL78"/>
<accession>N2BL78</accession>
<evidence type="ECO:0000313" key="3">
    <source>
        <dbReference type="Proteomes" id="UP000012527"/>
    </source>
</evidence>